<feature type="region of interest" description="Disordered" evidence="12">
    <location>
        <begin position="1"/>
        <end position="162"/>
    </location>
</feature>
<dbReference type="SUPFAM" id="SSF48019">
    <property type="entry name" value="post-AAA+ oligomerization domain-like"/>
    <property type="match status" value="1"/>
</dbReference>
<dbReference type="GO" id="GO:0003887">
    <property type="term" value="F:DNA-directed DNA polymerase activity"/>
    <property type="evidence" value="ECO:0007669"/>
    <property type="project" value="UniProtKB-EC"/>
</dbReference>
<dbReference type="PANTHER" id="PTHR11669:SF0">
    <property type="entry name" value="PROTEIN STICHEL-LIKE 2"/>
    <property type="match status" value="1"/>
</dbReference>
<keyword evidence="8" id="KW-0862">Zinc</keyword>
<feature type="compositionally biased region" description="Acidic residues" evidence="12">
    <location>
        <begin position="42"/>
        <end position="52"/>
    </location>
</feature>
<dbReference type="RefSeq" id="WP_386769332.1">
    <property type="nucleotide sequence ID" value="NZ_BAAAKI010000001.1"/>
</dbReference>
<dbReference type="Proteomes" id="UP001596266">
    <property type="component" value="Unassembled WGS sequence"/>
</dbReference>
<dbReference type="SMART" id="SM00382">
    <property type="entry name" value="AAA"/>
    <property type="match status" value="1"/>
</dbReference>
<dbReference type="InterPro" id="IPR045085">
    <property type="entry name" value="HLD_clamp_pol_III_gamma_tau"/>
</dbReference>
<dbReference type="NCBIfam" id="NF005846">
    <property type="entry name" value="PRK07764.1-6"/>
    <property type="match status" value="1"/>
</dbReference>
<evidence type="ECO:0000256" key="1">
    <source>
        <dbReference type="ARBA" id="ARBA00006360"/>
    </source>
</evidence>
<keyword evidence="6" id="KW-0479">Metal-binding</keyword>
<organism evidence="14 15">
    <name type="scientific">Luteococcus sanguinis</name>
    <dbReference type="NCBI Taxonomy" id="174038"/>
    <lineage>
        <taxon>Bacteria</taxon>
        <taxon>Bacillati</taxon>
        <taxon>Actinomycetota</taxon>
        <taxon>Actinomycetes</taxon>
        <taxon>Propionibacteriales</taxon>
        <taxon>Propionibacteriaceae</taxon>
        <taxon>Luteococcus</taxon>
    </lineage>
</organism>
<protein>
    <recommendedName>
        <fullName evidence="2">DNA-directed DNA polymerase</fullName>
        <ecNumber evidence="2">2.7.7.7</ecNumber>
    </recommendedName>
</protein>
<dbReference type="InterPro" id="IPR050238">
    <property type="entry name" value="DNA_Rep/Repair_Clamp_Loader"/>
</dbReference>
<keyword evidence="4 14" id="KW-0548">Nucleotidyltransferase</keyword>
<keyword evidence="15" id="KW-1185">Reference proteome</keyword>
<dbReference type="Pfam" id="PF22608">
    <property type="entry name" value="DNAX_ATPase_lid"/>
    <property type="match status" value="1"/>
</dbReference>
<dbReference type="InterPro" id="IPR008921">
    <property type="entry name" value="DNA_pol3_clamp-load_cplx_C"/>
</dbReference>
<dbReference type="EMBL" id="JBHSUA010000015">
    <property type="protein sequence ID" value="MFC6396857.1"/>
    <property type="molecule type" value="Genomic_DNA"/>
</dbReference>
<keyword evidence="7" id="KW-0547">Nucleotide-binding</keyword>
<dbReference type="NCBIfam" id="TIGR02397">
    <property type="entry name" value="dnaX_nterm"/>
    <property type="match status" value="1"/>
</dbReference>
<dbReference type="Pfam" id="PF13177">
    <property type="entry name" value="DNA_pol3_delta2"/>
    <property type="match status" value="1"/>
</dbReference>
<feature type="region of interest" description="Disordered" evidence="12">
    <location>
        <begin position="759"/>
        <end position="869"/>
    </location>
</feature>
<accession>A0ABW1X3U3</accession>
<feature type="compositionally biased region" description="Acidic residues" evidence="12">
    <location>
        <begin position="107"/>
        <end position="129"/>
    </location>
</feature>
<gene>
    <name evidence="14" type="ORF">ACFP57_07655</name>
</gene>
<comment type="caution">
    <text evidence="14">The sequence shown here is derived from an EMBL/GenBank/DDBJ whole genome shotgun (WGS) entry which is preliminary data.</text>
</comment>
<proteinExistence type="inferred from homology"/>
<feature type="compositionally biased region" description="Basic and acidic residues" evidence="12">
    <location>
        <begin position="831"/>
        <end position="843"/>
    </location>
</feature>
<feature type="compositionally biased region" description="Low complexity" evidence="12">
    <location>
        <begin position="598"/>
        <end position="675"/>
    </location>
</feature>
<dbReference type="CDD" id="cd18137">
    <property type="entry name" value="HLD_clamp_pol_III_gamma_tau"/>
    <property type="match status" value="1"/>
</dbReference>
<comment type="catalytic activity">
    <reaction evidence="11">
        <text>DNA(n) + a 2'-deoxyribonucleoside 5'-triphosphate = DNA(n+1) + diphosphate</text>
        <dbReference type="Rhea" id="RHEA:22508"/>
        <dbReference type="Rhea" id="RHEA-COMP:17339"/>
        <dbReference type="Rhea" id="RHEA-COMP:17340"/>
        <dbReference type="ChEBI" id="CHEBI:33019"/>
        <dbReference type="ChEBI" id="CHEBI:61560"/>
        <dbReference type="ChEBI" id="CHEBI:173112"/>
        <dbReference type="EC" id="2.7.7.7"/>
    </reaction>
</comment>
<dbReference type="Gene3D" id="1.20.272.10">
    <property type="match status" value="1"/>
</dbReference>
<name>A0ABW1X3U3_9ACTN</name>
<evidence type="ECO:0000256" key="11">
    <source>
        <dbReference type="ARBA" id="ARBA00049244"/>
    </source>
</evidence>
<evidence type="ECO:0000256" key="5">
    <source>
        <dbReference type="ARBA" id="ARBA00022705"/>
    </source>
</evidence>
<feature type="domain" description="AAA+ ATPase" evidence="13">
    <location>
        <begin position="201"/>
        <end position="349"/>
    </location>
</feature>
<evidence type="ECO:0000256" key="6">
    <source>
        <dbReference type="ARBA" id="ARBA00022723"/>
    </source>
</evidence>
<dbReference type="Pfam" id="PF12169">
    <property type="entry name" value="DNA_pol3_gamma3"/>
    <property type="match status" value="1"/>
</dbReference>
<evidence type="ECO:0000256" key="10">
    <source>
        <dbReference type="ARBA" id="ARBA00022932"/>
    </source>
</evidence>
<evidence type="ECO:0000256" key="8">
    <source>
        <dbReference type="ARBA" id="ARBA00022833"/>
    </source>
</evidence>
<dbReference type="InterPro" id="IPR012763">
    <property type="entry name" value="DNA_pol_III_sug/sutau_N"/>
</dbReference>
<sequence length="869" mass="91685">MLDEGKSDDFFQQDGPGLFAVDEPEPVAPSPLPAGGLAADADLPEPDPEPEEVVVVPDLARNEAGLSEDELAELSDDDPDDPLFDDPSDDPDEAGDGDDGSDRSGDDEAITLGDEVPDVDIDDPDEIGDEPVATAPDAVAATASSEAAPAAPASGASGASRDAEGAPLALYRRYRPETFAEVIGQEHVTDPLQRALQNNKVNHAYLFSGPRGCGKTTSARILARCLNCVEGPTPTPCGKCQSCQELARGGSGSIDVIEIDAASHGGVDDARDLRERAFFAPVHSRYKIYIIDEAHMVTAQGFNALLKLVEEPPPHVKFIFATTEPEKVIGTIRSRTHHYPFRLVPPKVLQNYLGELCDREGVAVDHTVLPLVVRAGAGSVRDSLSVLDQLLGGAAEQGVTYGQASALLGYTPDALLDEIMDAFAAGDAAGVFATIDKVMEVGQDPRRFAEDLLRRLRDLVIVAAVPDAVTSGLIDVAGDQAERLETQANGMGAGELTRAAEVIAQGLTDMRGTTAPRLHLELMCARVLLPGADVDDRGVHARLDRIERRLDMPGGAAAPVDPSAGQWRPEDLGAPAVEAEQPTIAAPAPSAPQAETAQQRLVQQRPAQQQTPQQHTSQQQASVPPGRRPAAQRPAAQRPAAQQGQRPAQSQRPAQVAQSAQPAAASPAPQHHAPSGTATVADVRRLWPQVLDEVKSRRRFAWILLSQNAQVVGVDGGVLTLGFNNPGARDSFQGSGSHDVLRDCLVEVMGANLRVETVVDPSAGGQPGGHDQGFSGHGETPGGGRQAAPTVAPQAAPEPGPVSQPSPEDTHRWTEQARQEIRPTSSGPMSERPEVEVLVSRDDDNLDESGQSAAELITRQLGGEVIGEE</sequence>
<evidence type="ECO:0000256" key="3">
    <source>
        <dbReference type="ARBA" id="ARBA00022679"/>
    </source>
</evidence>
<evidence type="ECO:0000259" key="13">
    <source>
        <dbReference type="SMART" id="SM00382"/>
    </source>
</evidence>
<evidence type="ECO:0000256" key="2">
    <source>
        <dbReference type="ARBA" id="ARBA00012417"/>
    </source>
</evidence>
<dbReference type="InterPro" id="IPR003593">
    <property type="entry name" value="AAA+_ATPase"/>
</dbReference>
<evidence type="ECO:0000256" key="7">
    <source>
        <dbReference type="ARBA" id="ARBA00022741"/>
    </source>
</evidence>
<keyword evidence="3 14" id="KW-0808">Transferase</keyword>
<reference evidence="15" key="1">
    <citation type="journal article" date="2019" name="Int. J. Syst. Evol. Microbiol.">
        <title>The Global Catalogue of Microorganisms (GCM) 10K type strain sequencing project: providing services to taxonomists for standard genome sequencing and annotation.</title>
        <authorList>
            <consortium name="The Broad Institute Genomics Platform"/>
            <consortium name="The Broad Institute Genome Sequencing Center for Infectious Disease"/>
            <person name="Wu L."/>
            <person name="Ma J."/>
        </authorList>
    </citation>
    <scope>NUCLEOTIDE SEQUENCE [LARGE SCALE GENOMIC DNA]</scope>
    <source>
        <strain evidence="15">CGMCC 1.15277</strain>
    </source>
</reference>
<keyword evidence="10" id="KW-0239">DNA-directed DNA polymerase</keyword>
<dbReference type="CDD" id="cd00009">
    <property type="entry name" value="AAA"/>
    <property type="match status" value="1"/>
</dbReference>
<evidence type="ECO:0000256" key="12">
    <source>
        <dbReference type="SAM" id="MobiDB-lite"/>
    </source>
</evidence>
<evidence type="ECO:0000256" key="4">
    <source>
        <dbReference type="ARBA" id="ARBA00022695"/>
    </source>
</evidence>
<evidence type="ECO:0000256" key="9">
    <source>
        <dbReference type="ARBA" id="ARBA00022840"/>
    </source>
</evidence>
<feature type="compositionally biased region" description="Gly residues" evidence="12">
    <location>
        <begin position="765"/>
        <end position="785"/>
    </location>
</feature>
<keyword evidence="5" id="KW-0235">DNA replication</keyword>
<feature type="region of interest" description="Disordered" evidence="12">
    <location>
        <begin position="585"/>
        <end position="677"/>
    </location>
</feature>
<feature type="compositionally biased region" description="Acidic residues" evidence="12">
    <location>
        <begin position="66"/>
        <end position="99"/>
    </location>
</feature>
<feature type="compositionally biased region" description="Basic and acidic residues" evidence="12">
    <location>
        <begin position="808"/>
        <end position="821"/>
    </location>
</feature>
<dbReference type="PANTHER" id="PTHR11669">
    <property type="entry name" value="REPLICATION FACTOR C / DNA POLYMERASE III GAMMA-TAU SUBUNIT"/>
    <property type="match status" value="1"/>
</dbReference>
<comment type="similarity">
    <text evidence="1">Belongs to the DnaX/STICHEL family.</text>
</comment>
<evidence type="ECO:0000313" key="15">
    <source>
        <dbReference type="Proteomes" id="UP001596266"/>
    </source>
</evidence>
<keyword evidence="9" id="KW-0067">ATP-binding</keyword>
<dbReference type="EC" id="2.7.7.7" evidence="2"/>
<dbReference type="InterPro" id="IPR027417">
    <property type="entry name" value="P-loop_NTPase"/>
</dbReference>
<feature type="compositionally biased region" description="Low complexity" evidence="12">
    <location>
        <begin position="130"/>
        <end position="160"/>
    </location>
</feature>
<dbReference type="Gene3D" id="3.40.50.300">
    <property type="entry name" value="P-loop containing nucleotide triphosphate hydrolases"/>
    <property type="match status" value="1"/>
</dbReference>
<dbReference type="InterPro" id="IPR022754">
    <property type="entry name" value="DNA_pol_III_gamma-3"/>
</dbReference>
<dbReference type="SUPFAM" id="SSF52540">
    <property type="entry name" value="P-loop containing nucleoside triphosphate hydrolases"/>
    <property type="match status" value="1"/>
</dbReference>
<evidence type="ECO:0000313" key="14">
    <source>
        <dbReference type="EMBL" id="MFC6396857.1"/>
    </source>
</evidence>